<reference evidence="2" key="1">
    <citation type="submission" date="2020-10" db="EMBL/GenBank/DDBJ databases">
        <title>The Whole-Genome Sequence of Metschnikowia persimmonesis, a Novel Endophytic Yeast Species Isolated from Medicinal Plant Diospyros kaki Thumb.</title>
        <authorList>
            <person name="Rahmat E."/>
            <person name="Kang Y."/>
        </authorList>
    </citation>
    <scope>NUCLEOTIDE SEQUENCE</scope>
    <source>
        <strain evidence="2">KIOM G15050</strain>
    </source>
</reference>
<proteinExistence type="predicted"/>
<name>A0A8H7LDN1_9ASCO</name>
<dbReference type="Proteomes" id="UP000649328">
    <property type="component" value="Unassembled WGS sequence"/>
</dbReference>
<sequence>MPEKDPVREIPEKASPSAKATAAEAGENAKPKENIGDEREREDSEGQKQKPVIGDEKNVDFSPVSSGLNALSKNLMERFQTRSSQSVILENFTTVAGGETKSAIENEALAKPEFRKTEEGKT</sequence>
<evidence type="ECO:0000313" key="2">
    <source>
        <dbReference type="EMBL" id="KAF8003765.1"/>
    </source>
</evidence>
<feature type="compositionally biased region" description="Basic and acidic residues" evidence="1">
    <location>
        <begin position="1"/>
        <end position="12"/>
    </location>
</feature>
<comment type="caution">
    <text evidence="2">The sequence shown here is derived from an EMBL/GenBank/DDBJ whole genome shotgun (WGS) entry which is preliminary data.</text>
</comment>
<accession>A0A8H7LDN1</accession>
<feature type="region of interest" description="Disordered" evidence="1">
    <location>
        <begin position="1"/>
        <end position="64"/>
    </location>
</feature>
<feature type="compositionally biased region" description="Low complexity" evidence="1">
    <location>
        <begin position="13"/>
        <end position="26"/>
    </location>
</feature>
<gene>
    <name evidence="2" type="ORF">HF325_001213</name>
</gene>
<evidence type="ECO:0000256" key="1">
    <source>
        <dbReference type="SAM" id="MobiDB-lite"/>
    </source>
</evidence>
<dbReference type="EMBL" id="JACBPP010000002">
    <property type="protein sequence ID" value="KAF8003765.1"/>
    <property type="molecule type" value="Genomic_DNA"/>
</dbReference>
<protein>
    <submittedName>
        <fullName evidence="2">Uncharacterized protein</fullName>
    </submittedName>
</protein>
<organism evidence="2 3">
    <name type="scientific">Metschnikowia pulcherrima</name>
    <dbReference type="NCBI Taxonomy" id="27326"/>
    <lineage>
        <taxon>Eukaryota</taxon>
        <taxon>Fungi</taxon>
        <taxon>Dikarya</taxon>
        <taxon>Ascomycota</taxon>
        <taxon>Saccharomycotina</taxon>
        <taxon>Pichiomycetes</taxon>
        <taxon>Metschnikowiaceae</taxon>
        <taxon>Metschnikowia</taxon>
    </lineage>
</organism>
<evidence type="ECO:0000313" key="3">
    <source>
        <dbReference type="Proteomes" id="UP000649328"/>
    </source>
</evidence>
<keyword evidence="3" id="KW-1185">Reference proteome</keyword>
<feature type="compositionally biased region" description="Basic and acidic residues" evidence="1">
    <location>
        <begin position="27"/>
        <end position="59"/>
    </location>
</feature>
<dbReference type="AlphaFoldDB" id="A0A8H7LDN1"/>